<accession>E4WTB5</accession>
<keyword evidence="2" id="KW-1185">Reference proteome</keyword>
<reference evidence="1" key="1">
    <citation type="journal article" date="2010" name="Science">
        <title>Plasticity of animal genome architecture unmasked by rapid evolution of a pelagic tunicate.</title>
        <authorList>
            <person name="Denoeud F."/>
            <person name="Henriet S."/>
            <person name="Mungpakdee S."/>
            <person name="Aury J.M."/>
            <person name="Da Silva C."/>
            <person name="Brinkmann H."/>
            <person name="Mikhaleva J."/>
            <person name="Olsen L.C."/>
            <person name="Jubin C."/>
            <person name="Canestro C."/>
            <person name="Bouquet J.M."/>
            <person name="Danks G."/>
            <person name="Poulain J."/>
            <person name="Campsteijn C."/>
            <person name="Adamski M."/>
            <person name="Cross I."/>
            <person name="Yadetie F."/>
            <person name="Muffato M."/>
            <person name="Louis A."/>
            <person name="Butcher S."/>
            <person name="Tsagkogeorga G."/>
            <person name="Konrad A."/>
            <person name="Singh S."/>
            <person name="Jensen M.F."/>
            <person name="Cong E.H."/>
            <person name="Eikeseth-Otteraa H."/>
            <person name="Noel B."/>
            <person name="Anthouard V."/>
            <person name="Porcel B.M."/>
            <person name="Kachouri-Lafond R."/>
            <person name="Nishino A."/>
            <person name="Ugolini M."/>
            <person name="Chourrout P."/>
            <person name="Nishida H."/>
            <person name="Aasland R."/>
            <person name="Huzurbazar S."/>
            <person name="Westhof E."/>
            <person name="Delsuc F."/>
            <person name="Lehrach H."/>
            <person name="Reinhardt R."/>
            <person name="Weissenbach J."/>
            <person name="Roy S.W."/>
            <person name="Artiguenave F."/>
            <person name="Postlethwait J.H."/>
            <person name="Manak J.R."/>
            <person name="Thompson E.M."/>
            <person name="Jaillon O."/>
            <person name="Du Pasquier L."/>
            <person name="Boudinot P."/>
            <person name="Liberles D.A."/>
            <person name="Volff J.N."/>
            <person name="Philippe H."/>
            <person name="Lenhard B."/>
            <person name="Roest Crollius H."/>
            <person name="Wincker P."/>
            <person name="Chourrout D."/>
        </authorList>
    </citation>
    <scope>NUCLEOTIDE SEQUENCE [LARGE SCALE GENOMIC DNA]</scope>
</reference>
<protein>
    <submittedName>
        <fullName evidence="1">Uncharacterized protein</fullName>
    </submittedName>
</protein>
<evidence type="ECO:0000313" key="1">
    <source>
        <dbReference type="EMBL" id="CBY07289.1"/>
    </source>
</evidence>
<proteinExistence type="predicted"/>
<evidence type="ECO:0000313" key="2">
    <source>
        <dbReference type="Proteomes" id="UP000001307"/>
    </source>
</evidence>
<dbReference type="Proteomes" id="UP000001307">
    <property type="component" value="Unassembled WGS sequence"/>
</dbReference>
<dbReference type="EMBL" id="FN653016">
    <property type="protein sequence ID" value="CBY07289.1"/>
    <property type="molecule type" value="Genomic_DNA"/>
</dbReference>
<gene>
    <name evidence="1" type="ORF">GSOID_T00006380001</name>
</gene>
<dbReference type="InParanoid" id="E4WTB5"/>
<name>E4WTB5_OIKDI</name>
<organism evidence="1">
    <name type="scientific">Oikopleura dioica</name>
    <name type="common">Tunicate</name>
    <dbReference type="NCBI Taxonomy" id="34765"/>
    <lineage>
        <taxon>Eukaryota</taxon>
        <taxon>Metazoa</taxon>
        <taxon>Chordata</taxon>
        <taxon>Tunicata</taxon>
        <taxon>Appendicularia</taxon>
        <taxon>Copelata</taxon>
        <taxon>Oikopleuridae</taxon>
        <taxon>Oikopleura</taxon>
    </lineage>
</organism>
<sequence length="145" mass="16705">MKIFAFLIPGFLSQEYSSYFYSDSLPDQPECNSNQMSICQKRGFQCFGKWNRWGGEIFECRKTCSQDCGRCSTLGTEYQFVELTEDRLRETRRCYCKAGYVSNDCAFYTLVQPDSSIAADFTESESVRSSFGLFTNTAQNPYHYA</sequence>
<dbReference type="AlphaFoldDB" id="E4WTB5"/>